<evidence type="ECO:0000256" key="1">
    <source>
        <dbReference type="SAM" id="MobiDB-lite"/>
    </source>
</evidence>
<accession>A0A508X0V2</accession>
<evidence type="ECO:0000313" key="2">
    <source>
        <dbReference type="EMBL" id="VTZ61809.1"/>
    </source>
</evidence>
<gene>
    <name evidence="2" type="ORF">EMEDMD4_310058</name>
</gene>
<name>A0A508X0V2_9HYPH</name>
<reference evidence="2 3" key="1">
    <citation type="submission" date="2019-06" db="EMBL/GenBank/DDBJ databases">
        <authorList>
            <person name="Le Quere A."/>
            <person name="Colella S."/>
        </authorList>
    </citation>
    <scope>NUCLEOTIDE SEQUENCE [LARGE SCALE GENOMIC DNA]</scope>
    <source>
        <strain evidence="2">EmedicaeMD41</strain>
    </source>
</reference>
<proteinExistence type="predicted"/>
<evidence type="ECO:0000313" key="3">
    <source>
        <dbReference type="Proteomes" id="UP000507954"/>
    </source>
</evidence>
<sequence>MAAALRSRMFISLKSDETKPAAQEVPDPPVRTMALEG</sequence>
<dbReference type="Proteomes" id="UP000507954">
    <property type="component" value="Unassembled WGS sequence"/>
</dbReference>
<protein>
    <submittedName>
        <fullName evidence="2">Uncharacterized protein</fullName>
    </submittedName>
</protein>
<dbReference type="AlphaFoldDB" id="A0A508X0V2"/>
<feature type="region of interest" description="Disordered" evidence="1">
    <location>
        <begin position="13"/>
        <end position="37"/>
    </location>
</feature>
<organism evidence="2 3">
    <name type="scientific">Sinorhizobium medicae</name>
    <dbReference type="NCBI Taxonomy" id="110321"/>
    <lineage>
        <taxon>Bacteria</taxon>
        <taxon>Pseudomonadati</taxon>
        <taxon>Pseudomonadota</taxon>
        <taxon>Alphaproteobacteria</taxon>
        <taxon>Hyphomicrobiales</taxon>
        <taxon>Rhizobiaceae</taxon>
        <taxon>Sinorhizobium/Ensifer group</taxon>
        <taxon>Sinorhizobium</taxon>
    </lineage>
</organism>
<dbReference type="EMBL" id="CABFNB010000097">
    <property type="protein sequence ID" value="VTZ61809.1"/>
    <property type="molecule type" value="Genomic_DNA"/>
</dbReference>